<organism evidence="6 7">
    <name type="scientific">Aurantiacibacter flavus</name>
    <dbReference type="NCBI Taxonomy" id="3145232"/>
    <lineage>
        <taxon>Bacteria</taxon>
        <taxon>Pseudomonadati</taxon>
        <taxon>Pseudomonadota</taxon>
        <taxon>Alphaproteobacteria</taxon>
        <taxon>Sphingomonadales</taxon>
        <taxon>Erythrobacteraceae</taxon>
        <taxon>Aurantiacibacter</taxon>
    </lineage>
</organism>
<gene>
    <name evidence="6" type="ORF">ABDJ38_07420</name>
</gene>
<dbReference type="PANTHER" id="PTHR38776:SF1">
    <property type="entry name" value="MLTA-INTERACTING PROTEIN-RELATED"/>
    <property type="match status" value="1"/>
</dbReference>
<dbReference type="Proteomes" id="UP001484535">
    <property type="component" value="Unassembled WGS sequence"/>
</dbReference>
<dbReference type="Pfam" id="PF06629">
    <property type="entry name" value="MipA"/>
    <property type="match status" value="1"/>
</dbReference>
<dbReference type="PANTHER" id="PTHR38776">
    <property type="entry name" value="MLTA-INTERACTING PROTEIN-RELATED"/>
    <property type="match status" value="1"/>
</dbReference>
<comment type="subcellular location">
    <subcellularLocation>
        <location evidence="1">Cell outer membrane</location>
    </subcellularLocation>
</comment>
<evidence type="ECO:0000256" key="3">
    <source>
        <dbReference type="ARBA" id="ARBA00022729"/>
    </source>
</evidence>
<name>A0ABV0CVV1_9SPHN</name>
<evidence type="ECO:0000256" key="1">
    <source>
        <dbReference type="ARBA" id="ARBA00004442"/>
    </source>
</evidence>
<reference evidence="6 7" key="1">
    <citation type="submission" date="2024-05" db="EMBL/GenBank/DDBJ databases">
        <authorList>
            <person name="Park S."/>
        </authorList>
    </citation>
    <scope>NUCLEOTIDE SEQUENCE [LARGE SCALE GENOMIC DNA]</scope>
    <source>
        <strain evidence="6 7">DGU5</strain>
    </source>
</reference>
<evidence type="ECO:0000256" key="2">
    <source>
        <dbReference type="ARBA" id="ARBA00005722"/>
    </source>
</evidence>
<accession>A0ABV0CVV1</accession>
<evidence type="ECO:0000256" key="5">
    <source>
        <dbReference type="ARBA" id="ARBA00023237"/>
    </source>
</evidence>
<dbReference type="RefSeq" id="WP_346784450.1">
    <property type="nucleotide sequence ID" value="NZ_JBDLBR010000002.1"/>
</dbReference>
<comment type="caution">
    <text evidence="6">The sequence shown here is derived from an EMBL/GenBank/DDBJ whole genome shotgun (WGS) entry which is preliminary data.</text>
</comment>
<protein>
    <submittedName>
        <fullName evidence="6">MipA/OmpV family protein</fullName>
    </submittedName>
</protein>
<keyword evidence="4" id="KW-0472">Membrane</keyword>
<comment type="similarity">
    <text evidence="2">Belongs to the MipA/OmpV family.</text>
</comment>
<sequence length="279" mass="29357">MREYDKFGLLTIMIGLGAASPALAEDGERAGTEGAQLHGSVYAMAAAAPDYVGSDDYRAVPFGGAYLQYGNFYFVTEGSGASLNVSPIAQVIAGPSVNYRFGRQAEDIDSTAVAALGDLDDAFEAGGFLGVRLSGLLSPRDRLQVSGKVLFDVSDTHDGHVGEIAVQYDLPVSRSFSVTAQVDGSWASEEFIDYQFGVDAFSIAEAGAPAAGLSEYHGKAGFYEVRSSLIGRYLVTDHVAVMAIGSYGHLLENAVDSPLVEIEGSQSQVFGGLGLAYMF</sequence>
<keyword evidence="5" id="KW-0998">Cell outer membrane</keyword>
<keyword evidence="3" id="KW-0732">Signal</keyword>
<evidence type="ECO:0000313" key="6">
    <source>
        <dbReference type="EMBL" id="MEN7537000.1"/>
    </source>
</evidence>
<dbReference type="InterPro" id="IPR010583">
    <property type="entry name" value="MipA"/>
</dbReference>
<dbReference type="EMBL" id="JBDLBR010000002">
    <property type="protein sequence ID" value="MEN7537000.1"/>
    <property type="molecule type" value="Genomic_DNA"/>
</dbReference>
<proteinExistence type="inferred from homology"/>
<keyword evidence="7" id="KW-1185">Reference proteome</keyword>
<evidence type="ECO:0000256" key="4">
    <source>
        <dbReference type="ARBA" id="ARBA00023136"/>
    </source>
</evidence>
<evidence type="ECO:0000313" key="7">
    <source>
        <dbReference type="Proteomes" id="UP001484535"/>
    </source>
</evidence>